<dbReference type="EMBL" id="CAJOBH010005809">
    <property type="protein sequence ID" value="CAF4036381.1"/>
    <property type="molecule type" value="Genomic_DNA"/>
</dbReference>
<dbReference type="Proteomes" id="UP000681967">
    <property type="component" value="Unassembled WGS sequence"/>
</dbReference>
<dbReference type="AlphaFoldDB" id="A0A8S2P4R9"/>
<protein>
    <submittedName>
        <fullName evidence="1">Uncharacterized protein</fullName>
    </submittedName>
</protein>
<comment type="caution">
    <text evidence="1">The sequence shown here is derived from an EMBL/GenBank/DDBJ whole genome shotgun (WGS) entry which is preliminary data.</text>
</comment>
<accession>A0A8S2P4R9</accession>
<proteinExistence type="predicted"/>
<name>A0A8S2P4R9_9BILA</name>
<reference evidence="1" key="1">
    <citation type="submission" date="2021-02" db="EMBL/GenBank/DDBJ databases">
        <authorList>
            <person name="Nowell W R."/>
        </authorList>
    </citation>
    <scope>NUCLEOTIDE SEQUENCE</scope>
</reference>
<evidence type="ECO:0000313" key="2">
    <source>
        <dbReference type="Proteomes" id="UP000681967"/>
    </source>
</evidence>
<evidence type="ECO:0000313" key="1">
    <source>
        <dbReference type="EMBL" id="CAF4036381.1"/>
    </source>
</evidence>
<sequence>MFFVQAIGYYVQGDPGRRSTTDYRKRVHFDQPGDDDVIQSTKLLRIILDTLYDYVNKSKIGSLNSHSHWFKSFNTNLHLLEQQRKNILEDAEKQGEAKNLLESDIEEEIKKI</sequence>
<gene>
    <name evidence="1" type="ORF">BYL167_LOCUS15628</name>
</gene>
<organism evidence="1 2">
    <name type="scientific">Rotaria magnacalcarata</name>
    <dbReference type="NCBI Taxonomy" id="392030"/>
    <lineage>
        <taxon>Eukaryota</taxon>
        <taxon>Metazoa</taxon>
        <taxon>Spiralia</taxon>
        <taxon>Gnathifera</taxon>
        <taxon>Rotifera</taxon>
        <taxon>Eurotatoria</taxon>
        <taxon>Bdelloidea</taxon>
        <taxon>Philodinida</taxon>
        <taxon>Philodinidae</taxon>
        <taxon>Rotaria</taxon>
    </lineage>
</organism>